<gene>
    <name evidence="8" type="ORF">FB380_003697</name>
</gene>
<dbReference type="InterPro" id="IPR007630">
    <property type="entry name" value="RNA_pol_sigma70_r4"/>
</dbReference>
<comment type="caution">
    <text evidence="8">The sequence shown here is derived from an EMBL/GenBank/DDBJ whole genome shotgun (WGS) entry which is preliminary data.</text>
</comment>
<evidence type="ECO:0000256" key="2">
    <source>
        <dbReference type="ARBA" id="ARBA00023015"/>
    </source>
</evidence>
<keyword evidence="3" id="KW-0731">Sigma factor</keyword>
<dbReference type="SUPFAM" id="SSF88659">
    <property type="entry name" value="Sigma3 and sigma4 domains of RNA polymerase sigma factors"/>
    <property type="match status" value="1"/>
</dbReference>
<dbReference type="PANTHER" id="PTHR43133">
    <property type="entry name" value="RNA POLYMERASE ECF-TYPE SIGMA FACTO"/>
    <property type="match status" value="1"/>
</dbReference>
<dbReference type="RefSeq" id="WP_166756767.1">
    <property type="nucleotide sequence ID" value="NZ_BAABJU010000003.1"/>
</dbReference>
<evidence type="ECO:0000256" key="5">
    <source>
        <dbReference type="ARBA" id="ARBA00023163"/>
    </source>
</evidence>
<keyword evidence="2" id="KW-0805">Transcription regulation</keyword>
<feature type="region of interest" description="Disordered" evidence="6">
    <location>
        <begin position="1"/>
        <end position="20"/>
    </location>
</feature>
<dbReference type="InterPro" id="IPR013325">
    <property type="entry name" value="RNA_pol_sigma_r2"/>
</dbReference>
<dbReference type="EMBL" id="JAAMPA010000002">
    <property type="protein sequence ID" value="NIH69209.1"/>
    <property type="molecule type" value="Genomic_DNA"/>
</dbReference>
<dbReference type="InterPro" id="IPR013324">
    <property type="entry name" value="RNA_pol_sigma_r3/r4-like"/>
</dbReference>
<dbReference type="AlphaFoldDB" id="A0A846M0L9"/>
<keyword evidence="5" id="KW-0804">Transcription</keyword>
<keyword evidence="4" id="KW-0238">DNA-binding</keyword>
<name>A0A846M0L9_9ACTN</name>
<feature type="region of interest" description="Disordered" evidence="6">
    <location>
        <begin position="111"/>
        <end position="131"/>
    </location>
</feature>
<organism evidence="8 9">
    <name type="scientific">Modestobacter marinus</name>
    <dbReference type="NCBI Taxonomy" id="477641"/>
    <lineage>
        <taxon>Bacteria</taxon>
        <taxon>Bacillati</taxon>
        <taxon>Actinomycetota</taxon>
        <taxon>Actinomycetes</taxon>
        <taxon>Geodermatophilales</taxon>
        <taxon>Geodermatophilaceae</taxon>
        <taxon>Modestobacter</taxon>
    </lineage>
</organism>
<dbReference type="SUPFAM" id="SSF88946">
    <property type="entry name" value="Sigma2 domain of RNA polymerase sigma factors"/>
    <property type="match status" value="1"/>
</dbReference>
<sequence length="195" mass="21777">MSVVPEPDQQGRHARPAPPAHTDVAALYARHHPRLLRQAQRVLPGDQQHAAGDALMTVFGRLLQQQQDGSLTEQPNWEAYLLRAVTNACLDILKSSARTQPVEDPVDVAGQERAPADPTGDTAAQRLDDATRRRRLDAALRTLPDRQREIVLQKAALERTNRDIGRELGLSGQRVGQLYDQAMRQLREEVNRHGD</sequence>
<evidence type="ECO:0000313" key="9">
    <source>
        <dbReference type="Proteomes" id="UP000552836"/>
    </source>
</evidence>
<accession>A0A846M0L9</accession>
<dbReference type="Pfam" id="PF04545">
    <property type="entry name" value="Sigma70_r4"/>
    <property type="match status" value="1"/>
</dbReference>
<dbReference type="NCBIfam" id="TIGR02937">
    <property type="entry name" value="sigma70-ECF"/>
    <property type="match status" value="1"/>
</dbReference>
<proteinExistence type="inferred from homology"/>
<evidence type="ECO:0000256" key="6">
    <source>
        <dbReference type="SAM" id="MobiDB-lite"/>
    </source>
</evidence>
<dbReference type="Proteomes" id="UP000552836">
    <property type="component" value="Unassembled WGS sequence"/>
</dbReference>
<dbReference type="GO" id="GO:0003677">
    <property type="term" value="F:DNA binding"/>
    <property type="evidence" value="ECO:0007669"/>
    <property type="project" value="UniProtKB-KW"/>
</dbReference>
<reference evidence="8 9" key="1">
    <citation type="submission" date="2020-02" db="EMBL/GenBank/DDBJ databases">
        <title>Sequencing the genomes of 1000 actinobacteria strains.</title>
        <authorList>
            <person name="Klenk H.-P."/>
        </authorList>
    </citation>
    <scope>NUCLEOTIDE SEQUENCE [LARGE SCALE GENOMIC DNA]</scope>
    <source>
        <strain evidence="8 9">DSM 45201</strain>
    </source>
</reference>
<dbReference type="Gene3D" id="1.10.10.10">
    <property type="entry name" value="Winged helix-like DNA-binding domain superfamily/Winged helix DNA-binding domain"/>
    <property type="match status" value="1"/>
</dbReference>
<dbReference type="Gene3D" id="1.10.1740.10">
    <property type="match status" value="1"/>
</dbReference>
<evidence type="ECO:0000259" key="7">
    <source>
        <dbReference type="Pfam" id="PF04545"/>
    </source>
</evidence>
<dbReference type="InterPro" id="IPR014284">
    <property type="entry name" value="RNA_pol_sigma-70_dom"/>
</dbReference>
<evidence type="ECO:0000256" key="4">
    <source>
        <dbReference type="ARBA" id="ARBA00023125"/>
    </source>
</evidence>
<comment type="similarity">
    <text evidence="1">Belongs to the sigma-70 factor family. ECF subfamily.</text>
</comment>
<dbReference type="InterPro" id="IPR036388">
    <property type="entry name" value="WH-like_DNA-bd_sf"/>
</dbReference>
<protein>
    <submittedName>
        <fullName evidence="8">RNA polymerase sigma-70 factor (ECF subfamily)</fullName>
    </submittedName>
</protein>
<evidence type="ECO:0000256" key="3">
    <source>
        <dbReference type="ARBA" id="ARBA00023082"/>
    </source>
</evidence>
<dbReference type="GO" id="GO:0006352">
    <property type="term" value="P:DNA-templated transcription initiation"/>
    <property type="evidence" value="ECO:0007669"/>
    <property type="project" value="InterPro"/>
</dbReference>
<evidence type="ECO:0000313" key="8">
    <source>
        <dbReference type="EMBL" id="NIH69209.1"/>
    </source>
</evidence>
<dbReference type="PANTHER" id="PTHR43133:SF8">
    <property type="entry name" value="RNA POLYMERASE SIGMA FACTOR HI_1459-RELATED"/>
    <property type="match status" value="1"/>
</dbReference>
<dbReference type="InterPro" id="IPR039425">
    <property type="entry name" value="RNA_pol_sigma-70-like"/>
</dbReference>
<feature type="domain" description="RNA polymerase sigma-70 region 4" evidence="7">
    <location>
        <begin position="139"/>
        <end position="188"/>
    </location>
</feature>
<dbReference type="GO" id="GO:0016987">
    <property type="term" value="F:sigma factor activity"/>
    <property type="evidence" value="ECO:0007669"/>
    <property type="project" value="UniProtKB-KW"/>
</dbReference>
<evidence type="ECO:0000256" key="1">
    <source>
        <dbReference type="ARBA" id="ARBA00010641"/>
    </source>
</evidence>